<dbReference type="PANTHER" id="PTHR47506:SF1">
    <property type="entry name" value="HTH-TYPE TRANSCRIPTIONAL REGULATOR YJDC"/>
    <property type="match status" value="1"/>
</dbReference>
<evidence type="ECO:0000313" key="7">
    <source>
        <dbReference type="Proteomes" id="UP000078507"/>
    </source>
</evidence>
<keyword evidence="3" id="KW-0804">Transcription</keyword>
<keyword evidence="7" id="KW-1185">Reference proteome</keyword>
<dbReference type="PANTHER" id="PTHR47506">
    <property type="entry name" value="TRANSCRIPTIONAL REGULATORY PROTEIN"/>
    <property type="match status" value="1"/>
</dbReference>
<dbReference type="SUPFAM" id="SSF48498">
    <property type="entry name" value="Tetracyclin repressor-like, C-terminal domain"/>
    <property type="match status" value="1"/>
</dbReference>
<name>A0A178YBT4_SINSA</name>
<dbReference type="InterPro" id="IPR001647">
    <property type="entry name" value="HTH_TetR"/>
</dbReference>
<feature type="domain" description="HTH tetR-type" evidence="5">
    <location>
        <begin position="5"/>
        <end position="65"/>
    </location>
</feature>
<accession>A0A178YBT4</accession>
<protein>
    <submittedName>
        <fullName evidence="6">TetR family transcriptional regulator</fullName>
    </submittedName>
</protein>
<dbReference type="AlphaFoldDB" id="A0A178YBT4"/>
<evidence type="ECO:0000256" key="3">
    <source>
        <dbReference type="ARBA" id="ARBA00023163"/>
    </source>
</evidence>
<reference evidence="6 7" key="1">
    <citation type="submission" date="2015-11" db="EMBL/GenBank/DDBJ databases">
        <title>Ensifer anhuiense sp. nov., an effective nitrogen fixation bacterium with Glycine soja.</title>
        <authorList>
            <person name="Yan H."/>
            <person name="Chen W."/>
        </authorList>
    </citation>
    <scope>NUCLEOTIDE SEQUENCE [LARGE SCALE GENOMIC DNA]</scope>
    <source>
        <strain evidence="6 7">LMG 7837</strain>
    </source>
</reference>
<sequence>MTEKTPARERLLRAAAELFYRDGVGATGIDAITAHAGVAKMSLYNNFASKAELVSAYLEGRRAEWLEHYRERLKQATTPRERVLAVFDSYVDHAERAYEWGFRGCGLLNAAAELPVGEPGRATVALQKDEVEQFFRQHLQEIQPEGGPLIDEIAAHLSFLLEGAMSRAGLDGHDARLKTARRIAISIMDQLTSRQDPEA</sequence>
<keyword evidence="1" id="KW-0805">Transcription regulation</keyword>
<evidence type="ECO:0000313" key="6">
    <source>
        <dbReference type="EMBL" id="OAP44921.1"/>
    </source>
</evidence>
<dbReference type="EMBL" id="LNQB01000073">
    <property type="protein sequence ID" value="OAP44921.1"/>
    <property type="molecule type" value="Genomic_DNA"/>
</dbReference>
<evidence type="ECO:0000256" key="1">
    <source>
        <dbReference type="ARBA" id="ARBA00023015"/>
    </source>
</evidence>
<proteinExistence type="predicted"/>
<dbReference type="InterPro" id="IPR036271">
    <property type="entry name" value="Tet_transcr_reg_TetR-rel_C_sf"/>
</dbReference>
<dbReference type="OrthoDB" id="9787680at2"/>
<dbReference type="InterPro" id="IPR009057">
    <property type="entry name" value="Homeodomain-like_sf"/>
</dbReference>
<dbReference type="PROSITE" id="PS50977">
    <property type="entry name" value="HTH_TETR_2"/>
    <property type="match status" value="1"/>
</dbReference>
<dbReference type="Pfam" id="PF00440">
    <property type="entry name" value="TetR_N"/>
    <property type="match status" value="1"/>
</dbReference>
<dbReference type="SUPFAM" id="SSF46689">
    <property type="entry name" value="Homeodomain-like"/>
    <property type="match status" value="1"/>
</dbReference>
<keyword evidence="2 4" id="KW-0238">DNA-binding</keyword>
<evidence type="ECO:0000256" key="4">
    <source>
        <dbReference type="PROSITE-ProRule" id="PRU00335"/>
    </source>
</evidence>
<dbReference type="PRINTS" id="PR00455">
    <property type="entry name" value="HTHTETR"/>
</dbReference>
<dbReference type="STRING" id="36856.ATB98_18955"/>
<comment type="caution">
    <text evidence="6">The sequence shown here is derived from an EMBL/GenBank/DDBJ whole genome shotgun (WGS) entry which is preliminary data.</text>
</comment>
<dbReference type="GO" id="GO:0003677">
    <property type="term" value="F:DNA binding"/>
    <property type="evidence" value="ECO:0007669"/>
    <property type="project" value="UniProtKB-UniRule"/>
</dbReference>
<dbReference type="RefSeq" id="WP_066875203.1">
    <property type="nucleotide sequence ID" value="NZ_LNQB01000073.1"/>
</dbReference>
<evidence type="ECO:0000256" key="2">
    <source>
        <dbReference type="ARBA" id="ARBA00023125"/>
    </source>
</evidence>
<evidence type="ECO:0000259" key="5">
    <source>
        <dbReference type="PROSITE" id="PS50977"/>
    </source>
</evidence>
<dbReference type="Gene3D" id="1.10.357.10">
    <property type="entry name" value="Tetracycline Repressor, domain 2"/>
    <property type="match status" value="1"/>
</dbReference>
<dbReference type="Proteomes" id="UP000078507">
    <property type="component" value="Unassembled WGS sequence"/>
</dbReference>
<organism evidence="6 7">
    <name type="scientific">Sinorhizobium saheli</name>
    <dbReference type="NCBI Taxonomy" id="36856"/>
    <lineage>
        <taxon>Bacteria</taxon>
        <taxon>Pseudomonadati</taxon>
        <taxon>Pseudomonadota</taxon>
        <taxon>Alphaproteobacteria</taxon>
        <taxon>Hyphomicrobiales</taxon>
        <taxon>Rhizobiaceae</taxon>
        <taxon>Sinorhizobium/Ensifer group</taxon>
        <taxon>Sinorhizobium</taxon>
    </lineage>
</organism>
<feature type="DNA-binding region" description="H-T-H motif" evidence="4">
    <location>
        <begin position="28"/>
        <end position="47"/>
    </location>
</feature>
<gene>
    <name evidence="6" type="ORF">ATB98_18955</name>
</gene>